<keyword evidence="3" id="KW-1185">Reference proteome</keyword>
<organism evidence="2 3">
    <name type="scientific">Aldrovandia affinis</name>
    <dbReference type="NCBI Taxonomy" id="143900"/>
    <lineage>
        <taxon>Eukaryota</taxon>
        <taxon>Metazoa</taxon>
        <taxon>Chordata</taxon>
        <taxon>Craniata</taxon>
        <taxon>Vertebrata</taxon>
        <taxon>Euteleostomi</taxon>
        <taxon>Actinopterygii</taxon>
        <taxon>Neopterygii</taxon>
        <taxon>Teleostei</taxon>
        <taxon>Notacanthiformes</taxon>
        <taxon>Halosauridae</taxon>
        <taxon>Aldrovandia</taxon>
    </lineage>
</organism>
<evidence type="ECO:0000313" key="2">
    <source>
        <dbReference type="EMBL" id="KAJ8399025.1"/>
    </source>
</evidence>
<reference evidence="2" key="1">
    <citation type="journal article" date="2023" name="Science">
        <title>Genome structures resolve the early diversification of teleost fishes.</title>
        <authorList>
            <person name="Parey E."/>
            <person name="Louis A."/>
            <person name="Montfort J."/>
            <person name="Bouchez O."/>
            <person name="Roques C."/>
            <person name="Iampietro C."/>
            <person name="Lluch J."/>
            <person name="Castinel A."/>
            <person name="Donnadieu C."/>
            <person name="Desvignes T."/>
            <person name="Floi Bucao C."/>
            <person name="Jouanno E."/>
            <person name="Wen M."/>
            <person name="Mejri S."/>
            <person name="Dirks R."/>
            <person name="Jansen H."/>
            <person name="Henkel C."/>
            <person name="Chen W.J."/>
            <person name="Zahm M."/>
            <person name="Cabau C."/>
            <person name="Klopp C."/>
            <person name="Thompson A.W."/>
            <person name="Robinson-Rechavi M."/>
            <person name="Braasch I."/>
            <person name="Lecointre G."/>
            <person name="Bobe J."/>
            <person name="Postlethwait J.H."/>
            <person name="Berthelot C."/>
            <person name="Roest Crollius H."/>
            <person name="Guiguen Y."/>
        </authorList>
    </citation>
    <scope>NUCLEOTIDE SEQUENCE</scope>
    <source>
        <strain evidence="2">NC1722</strain>
    </source>
</reference>
<feature type="region of interest" description="Disordered" evidence="1">
    <location>
        <begin position="128"/>
        <end position="160"/>
    </location>
</feature>
<sequence>MPFPSSVWPGAVLKAKRESASVNNGHFLAGEQGMRGGWPPDCGSLVVVVGGSTLSVQLAVVVSPLSASQTSLPSDAALRGSAHTAVDVYEVAALPLPGLSEECDDHHAGVRRVPGSCSDVGQLRIASPPSLRPGHYAAESFPPLETLPSRNPRSASHCGSPEPFQCCACARAAGQGDGPREP</sequence>
<comment type="caution">
    <text evidence="2">The sequence shown here is derived from an EMBL/GenBank/DDBJ whole genome shotgun (WGS) entry which is preliminary data.</text>
</comment>
<gene>
    <name evidence="2" type="ORF">AAFF_G00416920</name>
</gene>
<evidence type="ECO:0000313" key="3">
    <source>
        <dbReference type="Proteomes" id="UP001221898"/>
    </source>
</evidence>
<protein>
    <submittedName>
        <fullName evidence="2">Uncharacterized protein</fullName>
    </submittedName>
</protein>
<evidence type="ECO:0000256" key="1">
    <source>
        <dbReference type="SAM" id="MobiDB-lite"/>
    </source>
</evidence>
<name>A0AAD7SAM7_9TELE</name>
<dbReference type="Proteomes" id="UP001221898">
    <property type="component" value="Unassembled WGS sequence"/>
</dbReference>
<dbReference type="EMBL" id="JAINUG010000086">
    <property type="protein sequence ID" value="KAJ8399025.1"/>
    <property type="molecule type" value="Genomic_DNA"/>
</dbReference>
<dbReference type="AlphaFoldDB" id="A0AAD7SAM7"/>
<accession>A0AAD7SAM7</accession>
<proteinExistence type="predicted"/>